<name>U1N6W1_9EURY</name>
<reference evidence="1 2" key="1">
    <citation type="journal article" date="2013" name="PLoS ONE">
        <title>Assembly-driven community genomics of a hypersaline microbial ecosystem.</title>
        <authorList>
            <person name="Podell S."/>
            <person name="Ugalde J.A."/>
            <person name="Narasingarao P."/>
            <person name="Banfield J.F."/>
            <person name="Heidelberg K.B."/>
            <person name="Allen E.E."/>
        </authorList>
    </citation>
    <scope>NUCLEOTIDE SEQUENCE [LARGE SCALE GENOMIC DNA]</scope>
    <source>
        <strain evidence="2">J07HQW1</strain>
    </source>
</reference>
<dbReference type="AlphaFoldDB" id="U1N6W1"/>
<protein>
    <submittedName>
        <fullName evidence="1">Uncharacterized protein</fullName>
    </submittedName>
</protein>
<dbReference type="InterPro" id="IPR055541">
    <property type="entry name" value="DUF7117"/>
</dbReference>
<dbReference type="Proteomes" id="UP000030649">
    <property type="component" value="Unassembled WGS sequence"/>
</dbReference>
<evidence type="ECO:0000313" key="1">
    <source>
        <dbReference type="EMBL" id="ERG92203.1"/>
    </source>
</evidence>
<proteinExistence type="predicted"/>
<gene>
    <name evidence="1" type="ORF">J07HQW1_02238</name>
</gene>
<evidence type="ECO:0000313" key="2">
    <source>
        <dbReference type="Proteomes" id="UP000030649"/>
    </source>
</evidence>
<organism evidence="1 2">
    <name type="scientific">Haloquadratum walsbyi J07HQW1</name>
    <dbReference type="NCBI Taxonomy" id="1238424"/>
    <lineage>
        <taxon>Archaea</taxon>
        <taxon>Methanobacteriati</taxon>
        <taxon>Methanobacteriota</taxon>
        <taxon>Stenosarchaea group</taxon>
        <taxon>Halobacteria</taxon>
        <taxon>Halobacteriales</taxon>
        <taxon>Haloferacaceae</taxon>
        <taxon>Haloquadratum</taxon>
    </lineage>
</organism>
<sequence length="260" mass="28640">MEIRGQRRCTECGQEWSYFDTGEVACPACGSLKSVGRGERKTHTDSAIELDLSPHRQAVDAETDLSAITDGLTTTLRDYIRQRGFLNGGTLQPPDDTLLSAAELLHAVDVLDRRRRPTDEAQLYVTKLLGGADDGHRPAPDSVPSSMTTARGLAYTEVLSRFHQDFTKWVTEESPIMNASAEGANAIRTSDISVHQLRERFSTHLTRSEALQGDIPVETSETLLVIARKLHDGTVNDDIDALETAQMKLDSVRFDSPTTD</sequence>
<dbReference type="Pfam" id="PF23430">
    <property type="entry name" value="DUF7117"/>
    <property type="match status" value="1"/>
</dbReference>
<accession>U1N6W1</accession>
<dbReference type="HOGENOM" id="CLU_077072_0_0_2"/>
<dbReference type="EMBL" id="KE356560">
    <property type="protein sequence ID" value="ERG92203.1"/>
    <property type="molecule type" value="Genomic_DNA"/>
</dbReference>